<protein>
    <submittedName>
        <fullName evidence="1">Uncharacterized protein</fullName>
    </submittedName>
</protein>
<feature type="non-terminal residue" evidence="1">
    <location>
        <position position="1"/>
    </location>
</feature>
<dbReference type="EMBL" id="NHYE01004661">
    <property type="protein sequence ID" value="PPQ83066.1"/>
    <property type="molecule type" value="Genomic_DNA"/>
</dbReference>
<name>A0A409WX69_9AGAR</name>
<keyword evidence="2" id="KW-1185">Reference proteome</keyword>
<proteinExistence type="predicted"/>
<dbReference type="AlphaFoldDB" id="A0A409WX69"/>
<comment type="caution">
    <text evidence="1">The sequence shown here is derived from an EMBL/GenBank/DDBJ whole genome shotgun (WGS) entry which is preliminary data.</text>
</comment>
<sequence>DVFQARTAIRSVKQETGKSTKRSYDHHFRDGLLSLALITLKVSERFGQLSAIVVPVVQPPPKRFNNIRFLSAHISSLYFLDADVRDSVHRRLDLCFPAMTIGYSIVSEHGPIGARPAMVPTFTHTFTFPFSSKSDIEVIDIIQLIRQRETQAREAAATPVAHRKEGNSG</sequence>
<dbReference type="InParanoid" id="A0A409WX69"/>
<reference evidence="1 2" key="1">
    <citation type="journal article" date="2018" name="Evol. Lett.">
        <title>Horizontal gene cluster transfer increased hallucinogenic mushroom diversity.</title>
        <authorList>
            <person name="Reynolds H.T."/>
            <person name="Vijayakumar V."/>
            <person name="Gluck-Thaler E."/>
            <person name="Korotkin H.B."/>
            <person name="Matheny P.B."/>
            <person name="Slot J.C."/>
        </authorList>
    </citation>
    <scope>NUCLEOTIDE SEQUENCE [LARGE SCALE GENOMIC DNA]</scope>
    <source>
        <strain evidence="1 2">SRW20</strain>
    </source>
</reference>
<evidence type="ECO:0000313" key="2">
    <source>
        <dbReference type="Proteomes" id="UP000284706"/>
    </source>
</evidence>
<dbReference type="Proteomes" id="UP000284706">
    <property type="component" value="Unassembled WGS sequence"/>
</dbReference>
<organism evidence="1 2">
    <name type="scientific">Gymnopilus dilepis</name>
    <dbReference type="NCBI Taxonomy" id="231916"/>
    <lineage>
        <taxon>Eukaryota</taxon>
        <taxon>Fungi</taxon>
        <taxon>Dikarya</taxon>
        <taxon>Basidiomycota</taxon>
        <taxon>Agaricomycotina</taxon>
        <taxon>Agaricomycetes</taxon>
        <taxon>Agaricomycetidae</taxon>
        <taxon>Agaricales</taxon>
        <taxon>Agaricineae</taxon>
        <taxon>Hymenogastraceae</taxon>
        <taxon>Gymnopilus</taxon>
    </lineage>
</organism>
<gene>
    <name evidence="1" type="ORF">CVT26_011688</name>
</gene>
<evidence type="ECO:0000313" key="1">
    <source>
        <dbReference type="EMBL" id="PPQ83066.1"/>
    </source>
</evidence>
<accession>A0A409WX69</accession>